<protein>
    <submittedName>
        <fullName evidence="1">Uncharacterized protein</fullName>
    </submittedName>
</protein>
<name>A0A239J3K8_9FIRM</name>
<reference evidence="1 2" key="1">
    <citation type="submission" date="2017-06" db="EMBL/GenBank/DDBJ databases">
        <authorList>
            <person name="Kim H.J."/>
            <person name="Triplett B.A."/>
        </authorList>
    </citation>
    <scope>NUCLEOTIDE SEQUENCE [LARGE SCALE GENOMIC DNA]</scope>
    <source>
        <strain evidence="1 2">SCA</strain>
    </source>
</reference>
<dbReference type="RefSeq" id="WP_089284843.1">
    <property type="nucleotide sequence ID" value="NZ_FZOJ01000033.1"/>
</dbReference>
<evidence type="ECO:0000313" key="2">
    <source>
        <dbReference type="Proteomes" id="UP000198304"/>
    </source>
</evidence>
<dbReference type="Proteomes" id="UP000198304">
    <property type="component" value="Unassembled WGS sequence"/>
</dbReference>
<dbReference type="AlphaFoldDB" id="A0A239J3K8"/>
<proteinExistence type="predicted"/>
<keyword evidence="2" id="KW-1185">Reference proteome</keyword>
<dbReference type="EMBL" id="FZOJ01000033">
    <property type="protein sequence ID" value="SNT00427.1"/>
    <property type="molecule type" value="Genomic_DNA"/>
</dbReference>
<accession>A0A239J3K8</accession>
<dbReference type="OrthoDB" id="2062385at2"/>
<evidence type="ECO:0000313" key="1">
    <source>
        <dbReference type="EMBL" id="SNT00427.1"/>
    </source>
</evidence>
<organism evidence="1 2">
    <name type="scientific">Anaerovirgula multivorans</name>
    <dbReference type="NCBI Taxonomy" id="312168"/>
    <lineage>
        <taxon>Bacteria</taxon>
        <taxon>Bacillati</taxon>
        <taxon>Bacillota</taxon>
        <taxon>Clostridia</taxon>
        <taxon>Peptostreptococcales</taxon>
        <taxon>Natronincolaceae</taxon>
        <taxon>Anaerovirgula</taxon>
    </lineage>
</organism>
<sequence length="104" mass="12285">MNKVIKNGDSIYIFSMIQLGFVLATYEKQKRKGFDTMYGDFDSPIVRNFKDLYDEGYRCILYEVDKKDNQFTVHLKNFQSEDTRVFKCNPDEGAVLQNYIDRLS</sequence>
<gene>
    <name evidence="1" type="ORF">SAMN05446037_10332</name>
</gene>